<protein>
    <submittedName>
        <fullName evidence="1">RNA ligase</fullName>
    </submittedName>
</protein>
<dbReference type="InterPro" id="IPR009097">
    <property type="entry name" value="Cyclic_Pdiesterase"/>
</dbReference>
<dbReference type="SUPFAM" id="SSF55144">
    <property type="entry name" value="LigT-like"/>
    <property type="match status" value="1"/>
</dbReference>
<reference evidence="1 2" key="1">
    <citation type="submission" date="2020-01" db="EMBL/GenBank/DDBJ databases">
        <authorList>
            <person name="Alvaro L.E."/>
            <person name="Baker K.N."/>
            <person name="Baxter I.S."/>
            <person name="Brown M.R."/>
            <person name="Driscoll K.D."/>
            <person name="Elrubaie J.M."/>
            <person name="Feith S.L."/>
            <person name="Indihar D.F."/>
            <person name="Knoch V.T."/>
            <person name="Koirtyohann K.M."/>
            <person name="Kratz M.A."/>
            <person name="Lear A.H."/>
            <person name="Lindblom K.E."/>
            <person name="Marcus E.R."/>
            <person name="Murphy M.E."/>
            <person name="Sensor R."/>
            <person name="Sherman S.J."/>
            <person name="Swift V.R."/>
            <person name="White K.E."/>
            <person name="Wills S.J."/>
            <person name="Gatt S.M."/>
            <person name="Lohbauer S.A."/>
            <person name="Power T.R."/>
            <person name="Rosales K.A."/>
            <person name="Sisson B.M."/>
            <person name="Isern S."/>
            <person name="Michael S.F."/>
            <person name="Sunnen C.N."/>
            <person name="Garlena R.A."/>
            <person name="Russell D.A."/>
            <person name="Pope W.H."/>
            <person name="Jacobs-Sera D."/>
            <person name="Hatfull G.F."/>
        </authorList>
    </citation>
    <scope>NUCLEOTIDE SEQUENCE [LARGE SCALE GENOMIC DNA]</scope>
</reference>
<proteinExistence type="predicted"/>
<evidence type="ECO:0000313" key="1">
    <source>
        <dbReference type="EMBL" id="QIG58307.1"/>
    </source>
</evidence>
<dbReference type="RefSeq" id="YP_010059405.1">
    <property type="nucleotide sequence ID" value="NC_054725.1"/>
</dbReference>
<organism evidence="1 2">
    <name type="scientific">Gordonia phage Skog</name>
    <dbReference type="NCBI Taxonomy" id="2704033"/>
    <lineage>
        <taxon>Viruses</taxon>
        <taxon>Duplodnaviria</taxon>
        <taxon>Heunggongvirae</taxon>
        <taxon>Uroviricota</taxon>
        <taxon>Caudoviricetes</taxon>
        <taxon>Skogvirus</taxon>
        <taxon>Skogvirus Skog</taxon>
    </lineage>
</organism>
<keyword evidence="1" id="KW-0436">Ligase</keyword>
<name>A0A6G6XJR6_9CAUD</name>
<dbReference type="GeneID" id="64766637"/>
<keyword evidence="2" id="KW-1185">Reference proteome</keyword>
<gene>
    <name evidence="1" type="primary">156</name>
    <name evidence="1" type="ORF">SEA_SKOG_155</name>
</gene>
<dbReference type="KEGG" id="vg:64766637"/>
<dbReference type="Gene3D" id="3.90.1140.10">
    <property type="entry name" value="Cyclic phosphodiesterase"/>
    <property type="match status" value="1"/>
</dbReference>
<accession>A0A6G6XJR6</accession>
<dbReference type="GO" id="GO:0016874">
    <property type="term" value="F:ligase activity"/>
    <property type="evidence" value="ECO:0007669"/>
    <property type="project" value="UniProtKB-KW"/>
</dbReference>
<sequence>MNTVSSMLMRRVADAEQAKKTGGMIALVPRTADAEMLAMPGGEPVEDLHVTLAFFGKDIADASPDQAERFCQEIADQGGGPVQARVFGHALLNPDKDPCLVYLVGEDKGEGGDGVLQDLQRTAAQCAIEKYGAPQHQPWLAHLTAGYAESMPLDYTGPLVLDRIRLAWGGEVQDFPL</sequence>
<dbReference type="EMBL" id="MN908687">
    <property type="protein sequence ID" value="QIG58307.1"/>
    <property type="molecule type" value="Genomic_DNA"/>
</dbReference>
<evidence type="ECO:0000313" key="2">
    <source>
        <dbReference type="Proteomes" id="UP000503093"/>
    </source>
</evidence>
<dbReference type="Proteomes" id="UP000503093">
    <property type="component" value="Segment"/>
</dbReference>